<keyword evidence="2 4" id="KW-0238">DNA-binding</keyword>
<dbReference type="Gene3D" id="1.10.357.10">
    <property type="entry name" value="Tetracycline Repressor, domain 2"/>
    <property type="match status" value="1"/>
</dbReference>
<dbReference type="Pfam" id="PF00440">
    <property type="entry name" value="TetR_N"/>
    <property type="match status" value="1"/>
</dbReference>
<dbReference type="GO" id="GO:0003677">
    <property type="term" value="F:DNA binding"/>
    <property type="evidence" value="ECO:0007669"/>
    <property type="project" value="UniProtKB-UniRule"/>
</dbReference>
<feature type="DNA-binding region" description="H-T-H motif" evidence="4">
    <location>
        <begin position="26"/>
        <end position="45"/>
    </location>
</feature>
<dbReference type="PANTHER" id="PTHR47506">
    <property type="entry name" value="TRANSCRIPTIONAL REGULATORY PROTEIN"/>
    <property type="match status" value="1"/>
</dbReference>
<dbReference type="RefSeq" id="WP_006961646.1">
    <property type="nucleotide sequence ID" value="NZ_CAVK010000170.1"/>
</dbReference>
<accession>N1MQ58</accession>
<dbReference type="AlphaFoldDB" id="N1MQ58"/>
<dbReference type="PROSITE" id="PS50977">
    <property type="entry name" value="HTH_TETR_2"/>
    <property type="match status" value="1"/>
</dbReference>
<dbReference type="PROSITE" id="PS01081">
    <property type="entry name" value="HTH_TETR_1"/>
    <property type="match status" value="1"/>
</dbReference>
<sequence length="187" mass="20943">MNERKRHHILDRALEVFFRYGFKRVSMNEIAEAAGISRPGLYLYFQSKEQVFSEALARQGTLLVDEISSNLGAYESASAKLLYAFEVWTVSTFDRNKNSPEAQEIVDATPHFARDAHKAVYEKFESLLAAVVADAGTDIQYLKLSPSKVAHILSSAMRGFKIVAKDGAELRRMLKGLIALTLRTPES</sequence>
<dbReference type="OrthoDB" id="5292901at2"/>
<reference evidence="6 7" key="1">
    <citation type="submission" date="2013-03" db="EMBL/GenBank/DDBJ databases">
        <authorList>
            <person name="Le V."/>
        </authorList>
    </citation>
    <scope>NUCLEOTIDE SEQUENCE [LARGE SCALE GENOMIC DNA]</scope>
    <source>
        <strain evidence="6 7">BiD32</strain>
    </source>
</reference>
<evidence type="ECO:0000313" key="6">
    <source>
        <dbReference type="EMBL" id="CCW19066.1"/>
    </source>
</evidence>
<dbReference type="InterPro" id="IPR009057">
    <property type="entry name" value="Homeodomain-like_sf"/>
</dbReference>
<dbReference type="PANTHER" id="PTHR47506:SF1">
    <property type="entry name" value="HTH-TYPE TRANSCRIPTIONAL REGULATOR YJDC"/>
    <property type="match status" value="1"/>
</dbReference>
<gene>
    <name evidence="6" type="ORF">EBBID32_34280</name>
</gene>
<protein>
    <submittedName>
        <fullName evidence="6">Transcriptional regulator, TetR family</fullName>
    </submittedName>
</protein>
<dbReference type="Proteomes" id="UP000013201">
    <property type="component" value="Unassembled WGS sequence"/>
</dbReference>
<keyword evidence="3" id="KW-0804">Transcription</keyword>
<keyword evidence="1" id="KW-0805">Transcription regulation</keyword>
<evidence type="ECO:0000256" key="2">
    <source>
        <dbReference type="ARBA" id="ARBA00023125"/>
    </source>
</evidence>
<evidence type="ECO:0000313" key="7">
    <source>
        <dbReference type="Proteomes" id="UP000013201"/>
    </source>
</evidence>
<dbReference type="InterPro" id="IPR023772">
    <property type="entry name" value="DNA-bd_HTH_TetR-type_CS"/>
</dbReference>
<dbReference type="PRINTS" id="PR00455">
    <property type="entry name" value="HTHTETR"/>
</dbReference>
<name>N1MQ58_9SPHN</name>
<feature type="domain" description="HTH tetR-type" evidence="5">
    <location>
        <begin position="3"/>
        <end position="63"/>
    </location>
</feature>
<reference evidence="7" key="2">
    <citation type="submission" date="2013-04" db="EMBL/GenBank/DDBJ databases">
        <title>Bisphenol A degrading Sphingobium sp. strain BiD32.</title>
        <authorList>
            <person name="Nielsen J.L."/>
            <person name="Zhou N.A."/>
            <person name="Kjeldal H."/>
        </authorList>
    </citation>
    <scope>NUCLEOTIDE SEQUENCE [LARGE SCALE GENOMIC DNA]</scope>
    <source>
        <strain evidence="7">BiD32</strain>
    </source>
</reference>
<evidence type="ECO:0000259" key="5">
    <source>
        <dbReference type="PROSITE" id="PS50977"/>
    </source>
</evidence>
<keyword evidence="7" id="KW-1185">Reference proteome</keyword>
<comment type="caution">
    <text evidence="6">The sequence shown here is derived from an EMBL/GenBank/DDBJ whole genome shotgun (WGS) entry which is preliminary data.</text>
</comment>
<dbReference type="EMBL" id="CAVK010000170">
    <property type="protein sequence ID" value="CCW19066.1"/>
    <property type="molecule type" value="Genomic_DNA"/>
</dbReference>
<dbReference type="FunFam" id="1.10.10.60:FF:000141">
    <property type="entry name" value="TetR family transcriptional regulator"/>
    <property type="match status" value="1"/>
</dbReference>
<proteinExistence type="predicted"/>
<evidence type="ECO:0000256" key="1">
    <source>
        <dbReference type="ARBA" id="ARBA00023015"/>
    </source>
</evidence>
<dbReference type="InterPro" id="IPR001647">
    <property type="entry name" value="HTH_TetR"/>
</dbReference>
<evidence type="ECO:0000256" key="3">
    <source>
        <dbReference type="ARBA" id="ARBA00023163"/>
    </source>
</evidence>
<dbReference type="SUPFAM" id="SSF46689">
    <property type="entry name" value="Homeodomain-like"/>
    <property type="match status" value="1"/>
</dbReference>
<organism evidence="6 7">
    <name type="scientific">Sphingobium indicum BiD32</name>
    <dbReference type="NCBI Taxonomy" id="1301087"/>
    <lineage>
        <taxon>Bacteria</taxon>
        <taxon>Pseudomonadati</taxon>
        <taxon>Pseudomonadota</taxon>
        <taxon>Alphaproteobacteria</taxon>
        <taxon>Sphingomonadales</taxon>
        <taxon>Sphingomonadaceae</taxon>
        <taxon>Sphingobium</taxon>
    </lineage>
</organism>
<evidence type="ECO:0000256" key="4">
    <source>
        <dbReference type="PROSITE-ProRule" id="PRU00335"/>
    </source>
</evidence>